<dbReference type="AlphaFoldDB" id="A0A9D1F3B4"/>
<proteinExistence type="predicted"/>
<name>A0A9D1F3B4_9FIRM</name>
<organism evidence="1 2">
    <name type="scientific">Candidatus Scybalocola faecigallinarum</name>
    <dbReference type="NCBI Taxonomy" id="2840941"/>
    <lineage>
        <taxon>Bacteria</taxon>
        <taxon>Bacillati</taxon>
        <taxon>Bacillota</taxon>
        <taxon>Clostridia</taxon>
        <taxon>Lachnospirales</taxon>
        <taxon>Lachnospiraceae</taxon>
        <taxon>Lachnospiraceae incertae sedis</taxon>
        <taxon>Candidatus Scybalocola (ex Gilroy et al. 2021)</taxon>
    </lineage>
</organism>
<gene>
    <name evidence="1" type="ORF">IAB46_02790</name>
</gene>
<sequence length="530" mass="60826">MKGKILLAAMIAAVCVGLGIVSFIRTQETSGEDADAEAQDTTTLDWYINYSWFDSQWGENIVSKKITEETGVDIEFIVPKGTETEKLDSMINSGTLPDIVTIGWWEPQNQEMIESGMVYPLNVLAEAYSPDFFDVVDESRVRWYTQSDGNIYGYPNYSFTYEDFENNELTSHQNFLVRKDIYEAIGSPDMTTPEGFAAAVKAAAEMFPEVDGEPLIPIGCDSFTENGCTSFDNYLLNFLAIPYEQDGQYYDRYTDPEYIRWLKVFRQLGEDGYLKDEIFIDRRSQLEEKLVQGRYFCLLYQNKDIEDPQKQIYLEDPERVYMAVEGPRNSAGDDPVLPTQGINGWSLTYISKNCKNPEKAIELMTYMLSEEGQKLAYIGEEGTMYTQEGDVTTIKPEVLSLLNSDREAYEAVYGADDTYWMLQNGVSQLQWQTPMLDCFAQLRDWTRPYVAYTGQYDLSFSDPQTAALYDHMQYLWGITLPKLLMADSDEEFDRILEEYVQTREEEGYAQFAAAATQMYKLNKQKLGMEE</sequence>
<comment type="caution">
    <text evidence="1">The sequence shown here is derived from an EMBL/GenBank/DDBJ whole genome shotgun (WGS) entry which is preliminary data.</text>
</comment>
<reference evidence="1" key="2">
    <citation type="journal article" date="2021" name="PeerJ">
        <title>Extensive microbial diversity within the chicken gut microbiome revealed by metagenomics and culture.</title>
        <authorList>
            <person name="Gilroy R."/>
            <person name="Ravi A."/>
            <person name="Getino M."/>
            <person name="Pursley I."/>
            <person name="Horton D.L."/>
            <person name="Alikhan N.F."/>
            <person name="Baker D."/>
            <person name="Gharbi K."/>
            <person name="Hall N."/>
            <person name="Watson M."/>
            <person name="Adriaenssens E.M."/>
            <person name="Foster-Nyarko E."/>
            <person name="Jarju S."/>
            <person name="Secka A."/>
            <person name="Antonio M."/>
            <person name="Oren A."/>
            <person name="Chaudhuri R.R."/>
            <person name="La Ragione R."/>
            <person name="Hildebrand F."/>
            <person name="Pallen M.J."/>
        </authorList>
    </citation>
    <scope>NUCLEOTIDE SEQUENCE</scope>
    <source>
        <strain evidence="1">CHK178-757</strain>
    </source>
</reference>
<evidence type="ECO:0000313" key="2">
    <source>
        <dbReference type="Proteomes" id="UP000823927"/>
    </source>
</evidence>
<accession>A0A9D1F3B4</accession>
<dbReference type="PANTHER" id="PTHR43649:SF12">
    <property type="entry name" value="DIACETYLCHITOBIOSE BINDING PROTEIN DASA"/>
    <property type="match status" value="1"/>
</dbReference>
<dbReference type="SUPFAM" id="SSF53850">
    <property type="entry name" value="Periplasmic binding protein-like II"/>
    <property type="match status" value="1"/>
</dbReference>
<dbReference type="PANTHER" id="PTHR43649">
    <property type="entry name" value="ARABINOSE-BINDING PROTEIN-RELATED"/>
    <property type="match status" value="1"/>
</dbReference>
<evidence type="ECO:0000313" key="1">
    <source>
        <dbReference type="EMBL" id="HIS46479.1"/>
    </source>
</evidence>
<dbReference type="Pfam" id="PF13416">
    <property type="entry name" value="SBP_bac_8"/>
    <property type="match status" value="1"/>
</dbReference>
<dbReference type="InterPro" id="IPR050490">
    <property type="entry name" value="Bact_solute-bd_prot1"/>
</dbReference>
<reference evidence="1" key="1">
    <citation type="submission" date="2020-10" db="EMBL/GenBank/DDBJ databases">
        <authorList>
            <person name="Gilroy R."/>
        </authorList>
    </citation>
    <scope>NUCLEOTIDE SEQUENCE</scope>
    <source>
        <strain evidence="1">CHK178-757</strain>
    </source>
</reference>
<dbReference type="InterPro" id="IPR006059">
    <property type="entry name" value="SBP"/>
</dbReference>
<dbReference type="EMBL" id="DVIT01000012">
    <property type="protein sequence ID" value="HIS46479.1"/>
    <property type="molecule type" value="Genomic_DNA"/>
</dbReference>
<dbReference type="Gene3D" id="3.40.190.10">
    <property type="entry name" value="Periplasmic binding protein-like II"/>
    <property type="match status" value="2"/>
</dbReference>
<protein>
    <submittedName>
        <fullName evidence="1">Extracellular solute-binding protein</fullName>
    </submittedName>
</protein>
<dbReference type="Proteomes" id="UP000823927">
    <property type="component" value="Unassembled WGS sequence"/>
</dbReference>